<dbReference type="EMBL" id="JAWIIV010000036">
    <property type="protein sequence ID" value="MEC4722796.1"/>
    <property type="molecule type" value="Genomic_DNA"/>
</dbReference>
<name>A0ABU6JH46_9BURK</name>
<dbReference type="RefSeq" id="WP_326509454.1">
    <property type="nucleotide sequence ID" value="NZ_JAWIIV010000036.1"/>
</dbReference>
<evidence type="ECO:0000313" key="1">
    <source>
        <dbReference type="EMBL" id="MEC4722796.1"/>
    </source>
</evidence>
<sequence length="130" mass="14790">MGEKQDIVYHNSLDEPTREQAARVLRDVLFPNGYLIPDTPHGIDEVTVWQMQASGVSIADIAEVFRYHATVHDETNASVYECHVVGRDPGHAREVLYAFLRTNQMEDFSRLPIVLMNVRCDIQSPLPLIK</sequence>
<evidence type="ECO:0000313" key="2">
    <source>
        <dbReference type="Proteomes" id="UP001352263"/>
    </source>
</evidence>
<keyword evidence="2" id="KW-1185">Reference proteome</keyword>
<comment type="caution">
    <text evidence="1">The sequence shown here is derived from an EMBL/GenBank/DDBJ whole genome shotgun (WGS) entry which is preliminary data.</text>
</comment>
<gene>
    <name evidence="1" type="ORF">RY831_26915</name>
</gene>
<dbReference type="Proteomes" id="UP001352263">
    <property type="component" value="Unassembled WGS sequence"/>
</dbReference>
<protein>
    <submittedName>
        <fullName evidence="1">Uncharacterized protein</fullName>
    </submittedName>
</protein>
<organism evidence="1 2">
    <name type="scientific">Noviherbaspirillum album</name>
    <dbReference type="NCBI Taxonomy" id="3080276"/>
    <lineage>
        <taxon>Bacteria</taxon>
        <taxon>Pseudomonadati</taxon>
        <taxon>Pseudomonadota</taxon>
        <taxon>Betaproteobacteria</taxon>
        <taxon>Burkholderiales</taxon>
        <taxon>Oxalobacteraceae</taxon>
        <taxon>Noviherbaspirillum</taxon>
    </lineage>
</organism>
<reference evidence="1 2" key="1">
    <citation type="submission" date="2023-10" db="EMBL/GenBank/DDBJ databases">
        <title>Noviherbaspirillum sp. CPCC 100848 genome assembly.</title>
        <authorList>
            <person name="Li X.Y."/>
            <person name="Fang X.M."/>
        </authorList>
    </citation>
    <scope>NUCLEOTIDE SEQUENCE [LARGE SCALE GENOMIC DNA]</scope>
    <source>
        <strain evidence="1 2">CPCC 100848</strain>
    </source>
</reference>
<accession>A0ABU6JH46</accession>
<proteinExistence type="predicted"/>